<comment type="caution">
    <text evidence="7">The sequence shown here is derived from an EMBL/GenBank/DDBJ whole genome shotgun (WGS) entry which is preliminary data.</text>
</comment>
<dbReference type="PANTHER" id="PTHR32089:SF112">
    <property type="entry name" value="LYSOZYME-LIKE PROTEIN-RELATED"/>
    <property type="match status" value="1"/>
</dbReference>
<sequence>MSVVSQYEAVLWQTMEWLGITESIERKILVAVGIQFTISIGIFVLPFVLSGGILVAAQIGLFSGAVIAFLNTILIVRRDLIDPLYRIEQAAETIARGNVQTTQLETAQQDEVGDLIRSFNGLQSYLTTVSRKADALAAQSFDDPALDEPVPGPFGASIDRMATNLKSHTAALEARSKELQQLIGAFERSTEAAADGDLTATIDPDVVDDTGEYAAVIQQYNQLLERLSESIGEAATVADGVADSTSTVESSAQELNHAGTEIAGATDDIAAGADAQRERLSTITTEMSTLSATVEEIAASAEEATRTATEAATVAKGGQKEATETISELSTIESEIENTADAVEALVSRIDAVDEIVTVIEEIANETNLLALNASIEAARVDGDGSGFAVVADEVKSLAEETKESAAEIGDRLDAIQTQSDETVTDVRTARDRVQARIDDVEQSLERFDELETVVTAVNESVHEISDATSQQAVSAEDVAALVEEVSDISQSTANDAGSAAAAAEEQTASLTTVADATTQLSGQADQLASLLSQYQTTQFTRDDRIAQATVVNSTS</sequence>
<dbReference type="PROSITE" id="PS50885">
    <property type="entry name" value="HAMP"/>
    <property type="match status" value="2"/>
</dbReference>
<evidence type="ECO:0000259" key="5">
    <source>
        <dbReference type="PROSITE" id="PS50111"/>
    </source>
</evidence>
<evidence type="ECO:0000256" key="1">
    <source>
        <dbReference type="ARBA" id="ARBA00023224"/>
    </source>
</evidence>
<keyword evidence="4" id="KW-0472">Membrane</keyword>
<evidence type="ECO:0000259" key="6">
    <source>
        <dbReference type="PROSITE" id="PS50885"/>
    </source>
</evidence>
<evidence type="ECO:0000256" key="2">
    <source>
        <dbReference type="ARBA" id="ARBA00029447"/>
    </source>
</evidence>
<dbReference type="GO" id="GO:0004888">
    <property type="term" value="F:transmembrane signaling receptor activity"/>
    <property type="evidence" value="ECO:0007669"/>
    <property type="project" value="InterPro"/>
</dbReference>
<dbReference type="AlphaFoldDB" id="A0AAE3K929"/>
<dbReference type="Pfam" id="PF00015">
    <property type="entry name" value="MCPsignal"/>
    <property type="match status" value="1"/>
</dbReference>
<organism evidence="7 8">
    <name type="scientific">Natronocalculus amylovorans</name>
    <dbReference type="NCBI Taxonomy" id="2917812"/>
    <lineage>
        <taxon>Archaea</taxon>
        <taxon>Methanobacteriati</taxon>
        <taxon>Methanobacteriota</taxon>
        <taxon>Stenosarchaea group</taxon>
        <taxon>Halobacteria</taxon>
        <taxon>Halobacteriales</taxon>
        <taxon>Haloferacaceae</taxon>
        <taxon>Natronocalculus</taxon>
    </lineage>
</organism>
<keyword evidence="4" id="KW-0812">Transmembrane</keyword>
<evidence type="ECO:0000256" key="4">
    <source>
        <dbReference type="SAM" id="Phobius"/>
    </source>
</evidence>
<dbReference type="GO" id="GO:0016020">
    <property type="term" value="C:membrane"/>
    <property type="evidence" value="ECO:0007669"/>
    <property type="project" value="InterPro"/>
</dbReference>
<protein>
    <submittedName>
        <fullName evidence="7">Methyl-accepting chemotaxis protein</fullName>
    </submittedName>
</protein>
<evidence type="ECO:0000313" key="8">
    <source>
        <dbReference type="Proteomes" id="UP001203207"/>
    </source>
</evidence>
<gene>
    <name evidence="7" type="ORF">AArcSt2_01485</name>
</gene>
<feature type="domain" description="HAMP" evidence="6">
    <location>
        <begin position="78"/>
        <end position="131"/>
    </location>
</feature>
<dbReference type="InterPro" id="IPR004090">
    <property type="entry name" value="Chemotax_Me-accpt_rcpt"/>
</dbReference>
<accession>A0AAE3K929</accession>
<dbReference type="InterPro" id="IPR003660">
    <property type="entry name" value="HAMP_dom"/>
</dbReference>
<reference evidence="7" key="1">
    <citation type="journal article" date="2022" name="Syst. Appl. Microbiol.">
        <title>Natronocalculus amylovorans gen. nov., sp. nov., and Natranaeroarchaeum aerophilus sp. nov., dominant culturable amylolytic natronoarchaea from hypersaline soda lakes in southwestern Siberia.</title>
        <authorList>
            <person name="Sorokin D.Y."/>
            <person name="Elcheninov A.G."/>
            <person name="Khizhniak T.V."/>
            <person name="Koenen M."/>
            <person name="Bale N.J."/>
            <person name="Damste J.S.S."/>
            <person name="Kublanov I.V."/>
        </authorList>
    </citation>
    <scope>NUCLEOTIDE SEQUENCE</scope>
    <source>
        <strain evidence="7">AArc-St2</strain>
    </source>
</reference>
<evidence type="ECO:0000313" key="7">
    <source>
        <dbReference type="EMBL" id="MCL9815609.1"/>
    </source>
</evidence>
<dbReference type="GO" id="GO:0007165">
    <property type="term" value="P:signal transduction"/>
    <property type="evidence" value="ECO:0007669"/>
    <property type="project" value="UniProtKB-KW"/>
</dbReference>
<keyword evidence="1 3" id="KW-0807">Transducer</keyword>
<reference evidence="7" key="2">
    <citation type="submission" date="2022-02" db="EMBL/GenBank/DDBJ databases">
        <authorList>
            <person name="Elcheninov A.G."/>
            <person name="Sorokin D.Y."/>
            <person name="Kublanov I.V."/>
        </authorList>
    </citation>
    <scope>NUCLEOTIDE SEQUENCE</scope>
    <source>
        <strain evidence="7">AArc-St2</strain>
    </source>
</reference>
<feature type="domain" description="Methyl-accepting transducer" evidence="5">
    <location>
        <begin position="251"/>
        <end position="487"/>
    </location>
</feature>
<dbReference type="PROSITE" id="PS50111">
    <property type="entry name" value="CHEMOTAXIS_TRANSDUC_2"/>
    <property type="match status" value="1"/>
</dbReference>
<dbReference type="InterPro" id="IPR004089">
    <property type="entry name" value="MCPsignal_dom"/>
</dbReference>
<dbReference type="PRINTS" id="PR00260">
    <property type="entry name" value="CHEMTRNSDUCR"/>
</dbReference>
<dbReference type="GO" id="GO:0006935">
    <property type="term" value="P:chemotaxis"/>
    <property type="evidence" value="ECO:0007669"/>
    <property type="project" value="InterPro"/>
</dbReference>
<dbReference type="SMART" id="SM00283">
    <property type="entry name" value="MA"/>
    <property type="match status" value="1"/>
</dbReference>
<dbReference type="Pfam" id="PF00672">
    <property type="entry name" value="HAMP"/>
    <property type="match status" value="1"/>
</dbReference>
<feature type="domain" description="HAMP" evidence="6">
    <location>
        <begin position="177"/>
        <end position="232"/>
    </location>
</feature>
<dbReference type="Proteomes" id="UP001203207">
    <property type="component" value="Unassembled WGS sequence"/>
</dbReference>
<comment type="similarity">
    <text evidence="2">Belongs to the methyl-accepting chemotaxis (MCP) protein family.</text>
</comment>
<proteinExistence type="inferred from homology"/>
<dbReference type="CDD" id="cd06225">
    <property type="entry name" value="HAMP"/>
    <property type="match status" value="1"/>
</dbReference>
<keyword evidence="4" id="KW-1133">Transmembrane helix</keyword>
<feature type="transmembrane region" description="Helical" evidence="4">
    <location>
        <begin position="55"/>
        <end position="76"/>
    </location>
</feature>
<feature type="transmembrane region" description="Helical" evidence="4">
    <location>
        <begin position="28"/>
        <end position="49"/>
    </location>
</feature>
<dbReference type="SMART" id="SM00304">
    <property type="entry name" value="HAMP"/>
    <property type="match status" value="3"/>
</dbReference>
<dbReference type="SUPFAM" id="SSF58104">
    <property type="entry name" value="Methyl-accepting chemotaxis protein (MCP) signaling domain"/>
    <property type="match status" value="2"/>
</dbReference>
<dbReference type="Gene3D" id="6.10.340.10">
    <property type="match status" value="1"/>
</dbReference>
<dbReference type="RefSeq" id="WP_250582452.1">
    <property type="nucleotide sequence ID" value="NZ_JAKRVX010000001.1"/>
</dbReference>
<name>A0AAE3K929_9EURY</name>
<dbReference type="PANTHER" id="PTHR32089">
    <property type="entry name" value="METHYL-ACCEPTING CHEMOTAXIS PROTEIN MCPB"/>
    <property type="match status" value="1"/>
</dbReference>
<dbReference type="Gene3D" id="1.10.287.950">
    <property type="entry name" value="Methyl-accepting chemotaxis protein"/>
    <property type="match status" value="1"/>
</dbReference>
<dbReference type="EMBL" id="JAKRVX010000001">
    <property type="protein sequence ID" value="MCL9815609.1"/>
    <property type="molecule type" value="Genomic_DNA"/>
</dbReference>
<dbReference type="SUPFAM" id="SSF158472">
    <property type="entry name" value="HAMP domain-like"/>
    <property type="match status" value="1"/>
</dbReference>
<evidence type="ECO:0000256" key="3">
    <source>
        <dbReference type="PROSITE-ProRule" id="PRU00284"/>
    </source>
</evidence>
<keyword evidence="8" id="KW-1185">Reference proteome</keyword>